<organism evidence="15 16">
    <name type="scientific">Paraglaciecola mesophila</name>
    <dbReference type="NCBI Taxonomy" id="197222"/>
    <lineage>
        <taxon>Bacteria</taxon>
        <taxon>Pseudomonadati</taxon>
        <taxon>Pseudomonadota</taxon>
        <taxon>Gammaproteobacteria</taxon>
        <taxon>Alteromonadales</taxon>
        <taxon>Alteromonadaceae</taxon>
        <taxon>Paraglaciecola</taxon>
    </lineage>
</organism>
<comment type="similarity">
    <text evidence="11 12">Belongs to the TonB-dependent receptor family.</text>
</comment>
<dbReference type="KEGG" id="pmes:FX988_01861"/>
<dbReference type="PROSITE" id="PS52016">
    <property type="entry name" value="TONB_DEPENDENT_REC_3"/>
    <property type="match status" value="1"/>
</dbReference>
<evidence type="ECO:0000313" key="15">
    <source>
        <dbReference type="EMBL" id="QHJ11626.1"/>
    </source>
</evidence>
<evidence type="ECO:0000256" key="6">
    <source>
        <dbReference type="ARBA" id="ARBA00023004"/>
    </source>
</evidence>
<dbReference type="GO" id="GO:0006826">
    <property type="term" value="P:iron ion transport"/>
    <property type="evidence" value="ECO:0007669"/>
    <property type="project" value="UniProtKB-KW"/>
</dbReference>
<keyword evidence="10 11" id="KW-0998">Cell outer membrane</keyword>
<evidence type="ECO:0000256" key="4">
    <source>
        <dbReference type="ARBA" id="ARBA00022496"/>
    </source>
</evidence>
<evidence type="ECO:0000313" key="16">
    <source>
        <dbReference type="Proteomes" id="UP000464524"/>
    </source>
</evidence>
<evidence type="ECO:0000256" key="2">
    <source>
        <dbReference type="ARBA" id="ARBA00022448"/>
    </source>
</evidence>
<keyword evidence="4" id="KW-0410">Iron transport</keyword>
<dbReference type="InterPro" id="IPR012910">
    <property type="entry name" value="Plug_dom"/>
</dbReference>
<keyword evidence="2 11" id="KW-0813">Transport</keyword>
<comment type="subcellular location">
    <subcellularLocation>
        <location evidence="1 11">Cell outer membrane</location>
        <topology evidence="1 11">Multi-pass membrane protein</topology>
    </subcellularLocation>
</comment>
<feature type="chain" id="PRO_5033069051" evidence="13">
    <location>
        <begin position="22"/>
        <end position="829"/>
    </location>
</feature>
<keyword evidence="15" id="KW-0675">Receptor</keyword>
<feature type="domain" description="Secretin/TonB short N-terminal" evidence="14">
    <location>
        <begin position="52"/>
        <end position="103"/>
    </location>
</feature>
<keyword evidence="16" id="KW-1185">Reference proteome</keyword>
<evidence type="ECO:0000259" key="14">
    <source>
        <dbReference type="SMART" id="SM00965"/>
    </source>
</evidence>
<evidence type="ECO:0000256" key="7">
    <source>
        <dbReference type="ARBA" id="ARBA00023065"/>
    </source>
</evidence>
<keyword evidence="13" id="KW-0732">Signal</keyword>
<accession>A0A857JJ50</accession>
<dbReference type="SUPFAM" id="SSF56935">
    <property type="entry name" value="Porins"/>
    <property type="match status" value="1"/>
</dbReference>
<dbReference type="Pfam" id="PF00593">
    <property type="entry name" value="TonB_dep_Rec_b-barrel"/>
    <property type="match status" value="1"/>
</dbReference>
<dbReference type="SMART" id="SM00965">
    <property type="entry name" value="STN"/>
    <property type="match status" value="1"/>
</dbReference>
<evidence type="ECO:0000256" key="12">
    <source>
        <dbReference type="RuleBase" id="RU003357"/>
    </source>
</evidence>
<keyword evidence="6" id="KW-0408">Iron</keyword>
<keyword evidence="3 11" id="KW-1134">Transmembrane beta strand</keyword>
<name>A0A857JJ50_9ALTE</name>
<dbReference type="OrthoDB" id="9758929at2"/>
<gene>
    <name evidence="15" type="ORF">FX988_01861</name>
</gene>
<dbReference type="Gene3D" id="2.40.170.20">
    <property type="entry name" value="TonB-dependent receptor, beta-barrel domain"/>
    <property type="match status" value="1"/>
</dbReference>
<keyword evidence="7" id="KW-0406">Ion transport</keyword>
<dbReference type="AlphaFoldDB" id="A0A857JJ50"/>
<dbReference type="Pfam" id="PF07715">
    <property type="entry name" value="Plug"/>
    <property type="match status" value="1"/>
</dbReference>
<dbReference type="GO" id="GO:0009279">
    <property type="term" value="C:cell outer membrane"/>
    <property type="evidence" value="ECO:0007669"/>
    <property type="project" value="UniProtKB-SubCell"/>
</dbReference>
<keyword evidence="8 12" id="KW-0798">TonB box</keyword>
<evidence type="ECO:0000256" key="10">
    <source>
        <dbReference type="ARBA" id="ARBA00023237"/>
    </source>
</evidence>
<dbReference type="InterPro" id="IPR039426">
    <property type="entry name" value="TonB-dep_rcpt-like"/>
</dbReference>
<evidence type="ECO:0000256" key="8">
    <source>
        <dbReference type="ARBA" id="ARBA00023077"/>
    </source>
</evidence>
<keyword evidence="9 11" id="KW-0472">Membrane</keyword>
<sequence>MNTLNRSIKFALFGTALSALAPMHVAAQQSQVDISVQPLGQALNLLSQQTGTVIIAPSRLVSNKRAVATSGELSVLNAVKNLLQGSGLEAHEEPSGAIVIKKAVKGTQTQSRRASTYQAPMDEVVVTALKRDSSLQDTPVAISVLGGDELKAQGVTDFTDLIDSLSGISINSAFGGPENSFITIRGIGGADDYKPNGNPSVALHVDGIYQTSNAYLSMPLFDLERIEVLKGPQGTLYGRNTTAGAINAITRAPGEELNGYADIEYGSYDFVSGTAAVGGKVSDNLGVRVAVLMEQGGGFMDGKGAGNFAGFVPEGTEGIVPPVADPGERDGFGDADLFAFRGTAVYDFDDVTSLTLHYFTSQDRGDTRQYDRIAFADDNPALNAGEGNDPYDFYTSEYYSHEIDVSGFSGDFNRQLQSGLNLDVLFALQSSERNVSGNGDGTSFPRYQYNFDDELDQTSLEIRLSDATGGEFDWIAGAFFINDSVDFTSNWTSYAVLSQYSSPYNQRRNSFATFGNIDWNISNDLVISGGLRYTKDNAKFRGENIDADPWGLSVFEETFKTDANFSWDREFDDSNVSGKLAIQYFINDNLNVFASVSTAYRGGGFDGTSIFSEEETQPFESEEVLAYEAGARYVTDSINLTFDLFSYDFEELQATARLSNDTNGRTNVGEATVRGAEASIAVTLYEANDHKITFNTAGTYLDTEITEFSSNRVNDVISTIGDPLPGSPEWSQTAALNYQTSLTNNTQLNARVNYSYHGEESNRLNAGDGNTAPSYNLLGVRLDVTFANGLNVYAYGRNITDEVYFLELNGGARLVGAPATYGGGVSYAF</sequence>
<proteinExistence type="inferred from homology"/>
<dbReference type="InterPro" id="IPR011662">
    <property type="entry name" value="Secretin/TonB_short_N"/>
</dbReference>
<protein>
    <submittedName>
        <fullName evidence="15">Ferripyoverdine receptor</fullName>
    </submittedName>
</protein>
<dbReference type="InterPro" id="IPR036942">
    <property type="entry name" value="Beta-barrel_TonB_sf"/>
</dbReference>
<dbReference type="EMBL" id="CP047656">
    <property type="protein sequence ID" value="QHJ11626.1"/>
    <property type="molecule type" value="Genomic_DNA"/>
</dbReference>
<evidence type="ECO:0000256" key="5">
    <source>
        <dbReference type="ARBA" id="ARBA00022692"/>
    </source>
</evidence>
<dbReference type="InterPro" id="IPR000531">
    <property type="entry name" value="Beta-barrel_TonB"/>
</dbReference>
<reference evidence="15 16" key="1">
    <citation type="submission" date="2019-12" db="EMBL/GenBank/DDBJ databases">
        <title>Genome sequencing and assembly of endphytes of Porphyra tenera.</title>
        <authorList>
            <person name="Park J.M."/>
            <person name="Shin R."/>
            <person name="Jo S.H."/>
        </authorList>
    </citation>
    <scope>NUCLEOTIDE SEQUENCE [LARGE SCALE GENOMIC DNA]</scope>
    <source>
        <strain evidence="15 16">GPM4</strain>
    </source>
</reference>
<dbReference type="PANTHER" id="PTHR32552:SF81">
    <property type="entry name" value="TONB-DEPENDENT OUTER MEMBRANE RECEPTOR"/>
    <property type="match status" value="1"/>
</dbReference>
<evidence type="ECO:0000256" key="3">
    <source>
        <dbReference type="ARBA" id="ARBA00022452"/>
    </source>
</evidence>
<evidence type="ECO:0000256" key="13">
    <source>
        <dbReference type="SAM" id="SignalP"/>
    </source>
</evidence>
<evidence type="ECO:0000256" key="9">
    <source>
        <dbReference type="ARBA" id="ARBA00023136"/>
    </source>
</evidence>
<keyword evidence="5 11" id="KW-0812">Transmembrane</keyword>
<dbReference type="RefSeq" id="WP_160179349.1">
    <property type="nucleotide sequence ID" value="NZ_CP047656.1"/>
</dbReference>
<evidence type="ECO:0000256" key="11">
    <source>
        <dbReference type="PROSITE-ProRule" id="PRU01360"/>
    </source>
</evidence>
<feature type="signal peptide" evidence="13">
    <location>
        <begin position="1"/>
        <end position="21"/>
    </location>
</feature>
<dbReference type="Proteomes" id="UP000464524">
    <property type="component" value="Chromosome"/>
</dbReference>
<dbReference type="PANTHER" id="PTHR32552">
    <property type="entry name" value="FERRICHROME IRON RECEPTOR-RELATED"/>
    <property type="match status" value="1"/>
</dbReference>
<evidence type="ECO:0000256" key="1">
    <source>
        <dbReference type="ARBA" id="ARBA00004571"/>
    </source>
</evidence>
<dbReference type="Gene3D" id="3.55.50.30">
    <property type="match status" value="1"/>
</dbReference>